<dbReference type="EMBL" id="CP144531">
    <property type="protein sequence ID" value="WWC59764.1"/>
    <property type="molecule type" value="Genomic_DNA"/>
</dbReference>
<dbReference type="EMBL" id="KI894028">
    <property type="protein sequence ID" value="OBR87331.1"/>
    <property type="molecule type" value="Genomic_DNA"/>
</dbReference>
<organism evidence="2">
    <name type="scientific">Kwoniella dejecticola CBS 10117</name>
    <dbReference type="NCBI Taxonomy" id="1296121"/>
    <lineage>
        <taxon>Eukaryota</taxon>
        <taxon>Fungi</taxon>
        <taxon>Dikarya</taxon>
        <taxon>Basidiomycota</taxon>
        <taxon>Agaricomycotina</taxon>
        <taxon>Tremellomycetes</taxon>
        <taxon>Tremellales</taxon>
        <taxon>Cryptococcaceae</taxon>
        <taxon>Kwoniella</taxon>
    </lineage>
</organism>
<name>A0A1A6AB90_9TREE</name>
<dbReference type="Proteomes" id="UP000078595">
    <property type="component" value="Chromosome 2"/>
</dbReference>
<gene>
    <name evidence="2" type="ORF">I303_01533</name>
    <name evidence="3" type="ORF">I303_102326</name>
</gene>
<dbReference type="VEuPathDB" id="FungiDB:I303_01533"/>
<dbReference type="AlphaFoldDB" id="A0A1A6AB90"/>
<proteinExistence type="predicted"/>
<evidence type="ECO:0000313" key="2">
    <source>
        <dbReference type="EMBL" id="OBR87331.1"/>
    </source>
</evidence>
<dbReference type="KEGG" id="kdj:28965232"/>
<feature type="compositionally biased region" description="Polar residues" evidence="1">
    <location>
        <begin position="1"/>
        <end position="12"/>
    </location>
</feature>
<accession>A0A1A6AB90</accession>
<dbReference type="GeneID" id="28965232"/>
<reference evidence="2" key="1">
    <citation type="submission" date="2013-07" db="EMBL/GenBank/DDBJ databases">
        <title>The Genome Sequence of Cryptococcus dejecticola CBS10117.</title>
        <authorList>
            <consortium name="The Broad Institute Genome Sequencing Platform"/>
            <person name="Cuomo C."/>
            <person name="Litvintseva A."/>
            <person name="Chen Y."/>
            <person name="Heitman J."/>
            <person name="Sun S."/>
            <person name="Springer D."/>
            <person name="Dromer F."/>
            <person name="Young S.K."/>
            <person name="Zeng Q."/>
            <person name="Gargeya S."/>
            <person name="Fitzgerald M."/>
            <person name="Abouelleil A."/>
            <person name="Alvarado L."/>
            <person name="Berlin A.M."/>
            <person name="Chapman S.B."/>
            <person name="Dewar J."/>
            <person name="Goldberg J."/>
            <person name="Griggs A."/>
            <person name="Gujja S."/>
            <person name="Hansen M."/>
            <person name="Howarth C."/>
            <person name="Imamovic A."/>
            <person name="Larimer J."/>
            <person name="McCowan C."/>
            <person name="Murphy C."/>
            <person name="Pearson M."/>
            <person name="Priest M."/>
            <person name="Roberts A."/>
            <person name="Saif S."/>
            <person name="Shea T."/>
            <person name="Sykes S."/>
            <person name="Wortman J."/>
            <person name="Nusbaum C."/>
            <person name="Birren B."/>
        </authorList>
    </citation>
    <scope>NUCLEOTIDE SEQUENCE [LARGE SCALE GENOMIC DNA]</scope>
    <source>
        <strain evidence="2">CBS 10117</strain>
    </source>
</reference>
<reference evidence="3" key="3">
    <citation type="submission" date="2024-02" db="EMBL/GenBank/DDBJ databases">
        <title>Comparative genomics of Cryptococcus and Kwoniella reveals pathogenesis evolution and contrasting modes of karyotype evolution via chromosome fusion or intercentromeric recombination.</title>
        <authorList>
            <person name="Coelho M.A."/>
            <person name="David-Palma M."/>
            <person name="Shea T."/>
            <person name="Bowers K."/>
            <person name="McGinley-Smith S."/>
            <person name="Mohammad A.W."/>
            <person name="Gnirke A."/>
            <person name="Yurkov A.M."/>
            <person name="Nowrousian M."/>
            <person name="Sun S."/>
            <person name="Cuomo C.A."/>
            <person name="Heitman J."/>
        </authorList>
    </citation>
    <scope>NUCLEOTIDE SEQUENCE</scope>
    <source>
        <strain evidence="3">CBS 10117</strain>
    </source>
</reference>
<protein>
    <submittedName>
        <fullName evidence="2">Uncharacterized protein</fullName>
    </submittedName>
</protein>
<evidence type="ECO:0000313" key="4">
    <source>
        <dbReference type="Proteomes" id="UP000078595"/>
    </source>
</evidence>
<dbReference type="RefSeq" id="XP_018265173.1">
    <property type="nucleotide sequence ID" value="XM_018404892.1"/>
</dbReference>
<sequence length="397" mass="44766">MDLSRYLSSSRQVGDVESSAARQADDDAFDRQFEEVRQHHPPGTVTVGYHSTTGQRTIQIRHGGQPSFDEMATAARCTLGSMINRAELYTQTAALRDTINFAIGKIASSADGDSGSLERSRIALQGLRDENYTKSSQASIEDLFDARTIFSRHLDAFGMPSLLEEANLLERAKLLKAVNLFDNMTEYRHHQDALTALQTIILLSRGLNSASDNPVSLSHDQKTNMDRLLRMGSGRMTDAAMRTRSMTGLIEAVELLESQMSAVRPDVLIAGHRAKEWFTRIHRESLYTKVSLKAEEIKENRIYDDWTRQEANEKLHLTIDQKPFTAGDLLQAMSERNGSIFQHLADDDTRGLLDSVKEFSSKDDYTYNDQIVFVGKLMALNSTINDIRRLEERHFNT</sequence>
<feature type="region of interest" description="Disordered" evidence="1">
    <location>
        <begin position="1"/>
        <end position="25"/>
    </location>
</feature>
<keyword evidence="4" id="KW-1185">Reference proteome</keyword>
<evidence type="ECO:0000256" key="1">
    <source>
        <dbReference type="SAM" id="MobiDB-lite"/>
    </source>
</evidence>
<evidence type="ECO:0000313" key="3">
    <source>
        <dbReference type="EMBL" id="WWC59764.1"/>
    </source>
</evidence>
<reference evidence="3" key="2">
    <citation type="submission" date="2013-07" db="EMBL/GenBank/DDBJ databases">
        <authorList>
            <consortium name="The Broad Institute Genome Sequencing Platform"/>
            <person name="Cuomo C."/>
            <person name="Litvintseva A."/>
            <person name="Chen Y."/>
            <person name="Heitman J."/>
            <person name="Sun S."/>
            <person name="Springer D."/>
            <person name="Dromer F."/>
            <person name="Young S.K."/>
            <person name="Zeng Q."/>
            <person name="Gargeya S."/>
            <person name="Fitzgerald M."/>
            <person name="Abouelleil A."/>
            <person name="Alvarado L."/>
            <person name="Berlin A.M."/>
            <person name="Chapman S.B."/>
            <person name="Dewar J."/>
            <person name="Goldberg J."/>
            <person name="Griggs A."/>
            <person name="Gujja S."/>
            <person name="Hansen M."/>
            <person name="Howarth C."/>
            <person name="Imamovic A."/>
            <person name="Larimer J."/>
            <person name="McCowan C."/>
            <person name="Murphy C."/>
            <person name="Pearson M."/>
            <person name="Priest M."/>
            <person name="Roberts A."/>
            <person name="Saif S."/>
            <person name="Shea T."/>
            <person name="Sykes S."/>
            <person name="Wortman J."/>
            <person name="Nusbaum C."/>
            <person name="Birren B."/>
        </authorList>
    </citation>
    <scope>NUCLEOTIDE SEQUENCE</scope>
    <source>
        <strain evidence="3">CBS 10117</strain>
    </source>
</reference>